<dbReference type="EMBL" id="QXFY01000060">
    <property type="protein sequence ID" value="KAE9359399.1"/>
    <property type="molecule type" value="Genomic_DNA"/>
</dbReference>
<dbReference type="EMBL" id="QXGE01000043">
    <property type="protein sequence ID" value="KAE9327865.1"/>
    <property type="molecule type" value="Genomic_DNA"/>
</dbReference>
<evidence type="ECO:0000313" key="2">
    <source>
        <dbReference type="EMBL" id="KAE9135345.1"/>
    </source>
</evidence>
<organism evidence="3 12">
    <name type="scientific">Phytophthora fragariae</name>
    <dbReference type="NCBI Taxonomy" id="53985"/>
    <lineage>
        <taxon>Eukaryota</taxon>
        <taxon>Sar</taxon>
        <taxon>Stramenopiles</taxon>
        <taxon>Oomycota</taxon>
        <taxon>Peronosporomycetes</taxon>
        <taxon>Peronosporales</taxon>
        <taxon>Peronosporaceae</taxon>
        <taxon>Phytophthora</taxon>
    </lineage>
</organism>
<gene>
    <name evidence="6" type="ORF">PF001_g1705</name>
    <name evidence="5" type="ORF">PF002_g2277</name>
    <name evidence="4" type="ORF">PF006_g1505</name>
    <name evidence="3" type="ORF">PF007_g2530</name>
    <name evidence="7" type="ORF">PF008_g2273</name>
    <name evidence="1" type="ORF">PF009_g2670</name>
    <name evidence="2" type="ORF">PF010_g2106</name>
</gene>
<protein>
    <submittedName>
        <fullName evidence="3">Uncharacterized protein</fullName>
    </submittedName>
</protein>
<evidence type="ECO:0000313" key="12">
    <source>
        <dbReference type="Proteomes" id="UP000441208"/>
    </source>
</evidence>
<evidence type="ECO:0000313" key="1">
    <source>
        <dbReference type="EMBL" id="KAE8947719.1"/>
    </source>
</evidence>
<sequence length="83" mass="8538">MDSACLNGLSNFSGLLRQKPRASVAPPLYAATSDGTEATSRKVRLGLAQWVQAASTMAKGITRPCSRVTTGNGTMLLPTGGGN</sequence>
<dbReference type="AlphaFoldDB" id="A0A6A3TEH1"/>
<accession>A0A6A3TEH1</accession>
<evidence type="ECO:0000313" key="13">
    <source>
        <dbReference type="Proteomes" id="UP000486351"/>
    </source>
</evidence>
<dbReference type="EMBL" id="QXGF01000072">
    <property type="protein sequence ID" value="KAE8947719.1"/>
    <property type="molecule type" value="Genomic_DNA"/>
</dbReference>
<reference evidence="8 9" key="1">
    <citation type="submission" date="2018-08" db="EMBL/GenBank/DDBJ databases">
        <title>Genomic investigation of the strawberry pathogen Phytophthora fragariae indicates pathogenicity is determined by transcriptional variation in three key races.</title>
        <authorList>
            <person name="Adams T.M."/>
            <person name="Armitage A.D."/>
            <person name="Sobczyk M.K."/>
            <person name="Bates H.J."/>
            <person name="Dunwell J.M."/>
            <person name="Nellist C.F."/>
            <person name="Harrison R.J."/>
        </authorList>
    </citation>
    <scope>NUCLEOTIDE SEQUENCE [LARGE SCALE GENOMIC DNA]</scope>
    <source>
        <strain evidence="6 9">A4</strain>
        <strain evidence="5 10">BC-1</strain>
        <strain evidence="4 11">NOV-5</strain>
        <strain evidence="3 12">NOV-71</strain>
        <strain evidence="7 13">NOV-77</strain>
        <strain evidence="1 8">NOV-9</strain>
        <strain evidence="2 14">ONT-3</strain>
    </source>
</reference>
<evidence type="ECO:0000313" key="6">
    <source>
        <dbReference type="EMBL" id="KAE9327865.1"/>
    </source>
</evidence>
<evidence type="ECO:0000313" key="3">
    <source>
        <dbReference type="EMBL" id="KAE9135496.1"/>
    </source>
</evidence>
<dbReference type="EMBL" id="QXFX01000056">
    <property type="protein sequence ID" value="KAE9135345.1"/>
    <property type="molecule type" value="Genomic_DNA"/>
</dbReference>
<evidence type="ECO:0000313" key="14">
    <source>
        <dbReference type="Proteomes" id="UP000488956"/>
    </source>
</evidence>
<dbReference type="Proteomes" id="UP000488956">
    <property type="component" value="Unassembled WGS sequence"/>
</dbReference>
<dbReference type="Proteomes" id="UP000429523">
    <property type="component" value="Unassembled WGS sequence"/>
</dbReference>
<dbReference type="Proteomes" id="UP000441208">
    <property type="component" value="Unassembled WGS sequence"/>
</dbReference>
<evidence type="ECO:0000313" key="4">
    <source>
        <dbReference type="EMBL" id="KAE9154438.1"/>
    </source>
</evidence>
<evidence type="ECO:0000313" key="7">
    <source>
        <dbReference type="EMBL" id="KAE9359399.1"/>
    </source>
</evidence>
<evidence type="ECO:0000313" key="11">
    <source>
        <dbReference type="Proteomes" id="UP000440732"/>
    </source>
</evidence>
<dbReference type="Proteomes" id="UP000440732">
    <property type="component" value="Unassembled WGS sequence"/>
</dbReference>
<dbReference type="Proteomes" id="UP000437068">
    <property type="component" value="Unassembled WGS sequence"/>
</dbReference>
<dbReference type="EMBL" id="QXGA01000038">
    <property type="protein sequence ID" value="KAE9154438.1"/>
    <property type="molecule type" value="Genomic_DNA"/>
</dbReference>
<proteinExistence type="predicted"/>
<evidence type="ECO:0000313" key="10">
    <source>
        <dbReference type="Proteomes" id="UP000440367"/>
    </source>
</evidence>
<evidence type="ECO:0000313" key="8">
    <source>
        <dbReference type="Proteomes" id="UP000429523"/>
    </source>
</evidence>
<name>A0A6A3TEH1_9STRA</name>
<dbReference type="Proteomes" id="UP000440367">
    <property type="component" value="Unassembled WGS sequence"/>
</dbReference>
<dbReference type="EMBL" id="QXGD01000058">
    <property type="protein sequence ID" value="KAE9255584.1"/>
    <property type="molecule type" value="Genomic_DNA"/>
</dbReference>
<dbReference type="Proteomes" id="UP000486351">
    <property type="component" value="Unassembled WGS sequence"/>
</dbReference>
<dbReference type="EMBL" id="QXFZ01000069">
    <property type="protein sequence ID" value="KAE9135496.1"/>
    <property type="molecule type" value="Genomic_DNA"/>
</dbReference>
<comment type="caution">
    <text evidence="3">The sequence shown here is derived from an EMBL/GenBank/DDBJ whole genome shotgun (WGS) entry which is preliminary data.</text>
</comment>
<evidence type="ECO:0000313" key="9">
    <source>
        <dbReference type="Proteomes" id="UP000437068"/>
    </source>
</evidence>
<evidence type="ECO:0000313" key="5">
    <source>
        <dbReference type="EMBL" id="KAE9255584.1"/>
    </source>
</evidence>